<dbReference type="InterPro" id="IPR052788">
    <property type="entry name" value="RING-type_E3_ligase_ATL"/>
</dbReference>
<keyword evidence="5" id="KW-0472">Membrane</keyword>
<dbReference type="PROSITE" id="PS50089">
    <property type="entry name" value="ZF_RING_2"/>
    <property type="match status" value="1"/>
</dbReference>
<keyword evidence="5" id="KW-0812">Transmembrane</keyword>
<comment type="caution">
    <text evidence="7">The sequence shown here is derived from an EMBL/GenBank/DDBJ whole genome shotgun (WGS) entry which is preliminary data.</text>
</comment>
<keyword evidence="3" id="KW-0862">Zinc</keyword>
<protein>
    <recommendedName>
        <fullName evidence="6">RING-type domain-containing protein</fullName>
    </recommendedName>
</protein>
<evidence type="ECO:0000313" key="8">
    <source>
        <dbReference type="Proteomes" id="UP001457282"/>
    </source>
</evidence>
<keyword evidence="1" id="KW-0479">Metal-binding</keyword>
<dbReference type="InterPro" id="IPR013083">
    <property type="entry name" value="Znf_RING/FYVE/PHD"/>
</dbReference>
<dbReference type="Proteomes" id="UP001457282">
    <property type="component" value="Unassembled WGS sequence"/>
</dbReference>
<evidence type="ECO:0000259" key="6">
    <source>
        <dbReference type="PROSITE" id="PS50089"/>
    </source>
</evidence>
<keyword evidence="2 4" id="KW-0863">Zinc-finger</keyword>
<dbReference type="GO" id="GO:0008270">
    <property type="term" value="F:zinc ion binding"/>
    <property type="evidence" value="ECO:0007669"/>
    <property type="project" value="UniProtKB-KW"/>
</dbReference>
<dbReference type="PANTHER" id="PTHR45798:SF88">
    <property type="entry name" value="RING-H2 FINGER PROTEIN ATL61-RELATED"/>
    <property type="match status" value="1"/>
</dbReference>
<dbReference type="Gene3D" id="3.30.40.10">
    <property type="entry name" value="Zinc/RING finger domain, C3HC4 (zinc finger)"/>
    <property type="match status" value="1"/>
</dbReference>
<accession>A0AAW1YGH5</accession>
<dbReference type="SUPFAM" id="SSF57850">
    <property type="entry name" value="RING/U-box"/>
    <property type="match status" value="1"/>
</dbReference>
<dbReference type="AlphaFoldDB" id="A0AAW1YGH5"/>
<evidence type="ECO:0000256" key="1">
    <source>
        <dbReference type="ARBA" id="ARBA00022723"/>
    </source>
</evidence>
<feature type="domain" description="RING-type" evidence="6">
    <location>
        <begin position="151"/>
        <end position="192"/>
    </location>
</feature>
<keyword evidence="5" id="KW-1133">Transmembrane helix</keyword>
<sequence length="205" mass="23267">MDCAVLVAAYDQPWSCVMLLYLILIGLVAYFDHDIEVRLVAYCDHEIKGVGRRSRLYAAYRLVGLMLLFPVVLILLISGPMIAATFLVGATCVKLLHSFIVPFCSLCWGIITSLPELMRQLLKSIIEGPQGYVTFRYRLMDEGIGFCSGDCAICLMEFEEEHKCAMLDKCRHTFHHECIRKCLAMSSRCPLCYHGAIDCERIREL</sequence>
<name>A0AAW1YGH5_RUBAR</name>
<evidence type="ECO:0000256" key="3">
    <source>
        <dbReference type="ARBA" id="ARBA00022833"/>
    </source>
</evidence>
<evidence type="ECO:0000256" key="2">
    <source>
        <dbReference type="ARBA" id="ARBA00022771"/>
    </source>
</evidence>
<dbReference type="EMBL" id="JBEDUW010000001">
    <property type="protein sequence ID" value="KAK9947842.1"/>
    <property type="molecule type" value="Genomic_DNA"/>
</dbReference>
<feature type="transmembrane region" description="Helical" evidence="5">
    <location>
        <begin position="95"/>
        <end position="114"/>
    </location>
</feature>
<gene>
    <name evidence="7" type="ORF">M0R45_003443</name>
</gene>
<proteinExistence type="predicted"/>
<dbReference type="SMART" id="SM00184">
    <property type="entry name" value="RING"/>
    <property type="match status" value="1"/>
</dbReference>
<evidence type="ECO:0000256" key="5">
    <source>
        <dbReference type="SAM" id="Phobius"/>
    </source>
</evidence>
<evidence type="ECO:0000313" key="7">
    <source>
        <dbReference type="EMBL" id="KAK9947842.1"/>
    </source>
</evidence>
<dbReference type="Pfam" id="PF13639">
    <property type="entry name" value="zf-RING_2"/>
    <property type="match status" value="1"/>
</dbReference>
<feature type="transmembrane region" description="Helical" evidence="5">
    <location>
        <begin position="12"/>
        <end position="31"/>
    </location>
</feature>
<dbReference type="InterPro" id="IPR001841">
    <property type="entry name" value="Znf_RING"/>
</dbReference>
<organism evidence="7 8">
    <name type="scientific">Rubus argutus</name>
    <name type="common">Southern blackberry</name>
    <dbReference type="NCBI Taxonomy" id="59490"/>
    <lineage>
        <taxon>Eukaryota</taxon>
        <taxon>Viridiplantae</taxon>
        <taxon>Streptophyta</taxon>
        <taxon>Embryophyta</taxon>
        <taxon>Tracheophyta</taxon>
        <taxon>Spermatophyta</taxon>
        <taxon>Magnoliopsida</taxon>
        <taxon>eudicotyledons</taxon>
        <taxon>Gunneridae</taxon>
        <taxon>Pentapetalae</taxon>
        <taxon>rosids</taxon>
        <taxon>fabids</taxon>
        <taxon>Rosales</taxon>
        <taxon>Rosaceae</taxon>
        <taxon>Rosoideae</taxon>
        <taxon>Rosoideae incertae sedis</taxon>
        <taxon>Rubus</taxon>
    </lineage>
</organism>
<dbReference type="PANTHER" id="PTHR45798">
    <property type="entry name" value="RING-H2 FINGER PROTEIN ATL61-RELATED-RELATED"/>
    <property type="match status" value="1"/>
</dbReference>
<reference evidence="7 8" key="1">
    <citation type="journal article" date="2023" name="G3 (Bethesda)">
        <title>A chromosome-length genome assembly and annotation of blackberry (Rubus argutus, cv. 'Hillquist').</title>
        <authorList>
            <person name="Bruna T."/>
            <person name="Aryal R."/>
            <person name="Dudchenko O."/>
            <person name="Sargent D.J."/>
            <person name="Mead D."/>
            <person name="Buti M."/>
            <person name="Cavallini A."/>
            <person name="Hytonen T."/>
            <person name="Andres J."/>
            <person name="Pham M."/>
            <person name="Weisz D."/>
            <person name="Mascagni F."/>
            <person name="Usai G."/>
            <person name="Natali L."/>
            <person name="Bassil N."/>
            <person name="Fernandez G.E."/>
            <person name="Lomsadze A."/>
            <person name="Armour M."/>
            <person name="Olukolu B."/>
            <person name="Poorten T."/>
            <person name="Britton C."/>
            <person name="Davik J."/>
            <person name="Ashrafi H."/>
            <person name="Aiden E.L."/>
            <person name="Borodovsky M."/>
            <person name="Worthington M."/>
        </authorList>
    </citation>
    <scope>NUCLEOTIDE SEQUENCE [LARGE SCALE GENOMIC DNA]</scope>
    <source>
        <strain evidence="7">PI 553951</strain>
    </source>
</reference>
<evidence type="ECO:0000256" key="4">
    <source>
        <dbReference type="PROSITE-ProRule" id="PRU00175"/>
    </source>
</evidence>
<feature type="transmembrane region" description="Helical" evidence="5">
    <location>
        <begin position="62"/>
        <end position="89"/>
    </location>
</feature>
<keyword evidence="8" id="KW-1185">Reference proteome</keyword>